<dbReference type="Gene3D" id="3.40.30.60">
    <property type="entry name" value="FHIPEP family, domain 1"/>
    <property type="match status" value="1"/>
</dbReference>
<feature type="transmembrane region" description="Helical" evidence="7">
    <location>
        <begin position="210"/>
        <end position="230"/>
    </location>
</feature>
<proteinExistence type="inferred from homology"/>
<evidence type="ECO:0000256" key="5">
    <source>
        <dbReference type="ARBA" id="ARBA00022989"/>
    </source>
</evidence>
<dbReference type="InterPro" id="IPR042196">
    <property type="entry name" value="FHIPEP_4"/>
</dbReference>
<feature type="transmembrane region" description="Helical" evidence="7">
    <location>
        <begin position="78"/>
        <end position="98"/>
    </location>
</feature>
<dbReference type="InterPro" id="IPR006301">
    <property type="entry name" value="FlhA"/>
</dbReference>
<sequence>MNTKTVSSPSLFQLIKGGASSGLGAPLVLLAILGMMVVPLPLFLLDLLFTFNLALSIVIVLAVIYVMRPMEFSAFPTVLLMATLLRLALNVASTRVVLLHGHEGTHAAGKVIEAFGEFVIGGHYTVGLIVFMILTIINFVVVTKGAERVSEVSARFVLDALPGKQMAIDADMNAGLLTRDEAKLRRDEVREEADFYGSMDGASKFVRGDAVAGLLVLFINVIGGLLVGTMEHGLGIGDAARIYTLLAIGDGLVAQVPSLLLSTAVAVLVTRMSKSQDMSKQLAGQIFGQARALGIAAVVMGLLGMIPGMPNLVFLGLAAGCAYLAWRMSSGRAVSEAAKAKAEPAAAPPNKPAELTWEDVAAEDSLGLEVGYRLIPLVDVKQGGELMARIKGVRKKLTQDLGFLVAPVHIRDNLELAPNGYRVTLNGVPLATGAVHADKFMALDSGRALGPIVGVAGKDPTFGLDATWIERGARDHAQSLGYTVVDPATVIATHLSHLVGSHAADLFGHDEAQALLGNLAKTSPKLAEDLVPKAMSMAVFVKVMKSLLADRVPIRALRTIAETLAEVAPKTQDPTMLASAVRVALGRQIVQDINGMDDELPAYTLAPALERVLQDSLSSGNVALEPGLAERMQQSIADGVQKQAALGQPAVLLVPGPLRPLLARFVRQTVPDLHVLAYNEVPETKRVRLLGAMG</sequence>
<evidence type="ECO:0000313" key="9">
    <source>
        <dbReference type="Proteomes" id="UP000199758"/>
    </source>
</evidence>
<organism evidence="8 9">
    <name type="scientific">Hydrocarboniphaga daqingensis</name>
    <dbReference type="NCBI Taxonomy" id="490188"/>
    <lineage>
        <taxon>Bacteria</taxon>
        <taxon>Pseudomonadati</taxon>
        <taxon>Pseudomonadota</taxon>
        <taxon>Gammaproteobacteria</taxon>
        <taxon>Nevskiales</taxon>
        <taxon>Nevskiaceae</taxon>
        <taxon>Hydrocarboniphaga</taxon>
    </lineage>
</organism>
<keyword evidence="9" id="KW-1185">Reference proteome</keyword>
<dbReference type="InterPro" id="IPR001712">
    <property type="entry name" value="T3SS_FHIPEP"/>
</dbReference>
<comment type="subcellular location">
    <subcellularLocation>
        <location evidence="1 7">Cell membrane</location>
        <topology evidence="1 7">Multi-pass membrane protein</topology>
    </subcellularLocation>
</comment>
<dbReference type="InterPro" id="IPR025505">
    <property type="entry name" value="FHIPEP_CS"/>
</dbReference>
<keyword evidence="3 7" id="KW-1003">Cell membrane</keyword>
<keyword evidence="4 7" id="KW-0812">Transmembrane</keyword>
<dbReference type="STRING" id="490188.SAMN04488068_0420"/>
<gene>
    <name evidence="7" type="primary">flhA</name>
    <name evidence="8" type="ORF">SAMN04488068_0420</name>
</gene>
<feature type="transmembrane region" description="Helical" evidence="7">
    <location>
        <begin position="242"/>
        <end position="270"/>
    </location>
</feature>
<dbReference type="PANTHER" id="PTHR30161">
    <property type="entry name" value="FLAGELLAR EXPORT PROTEIN, MEMBRANE FLHA SUBUNIT-RELATED"/>
    <property type="match status" value="1"/>
</dbReference>
<evidence type="ECO:0000256" key="3">
    <source>
        <dbReference type="ARBA" id="ARBA00022475"/>
    </source>
</evidence>
<accession>A0A1M5K8N8</accession>
<evidence type="ECO:0000256" key="7">
    <source>
        <dbReference type="RuleBase" id="RU364093"/>
    </source>
</evidence>
<dbReference type="GO" id="GO:0009306">
    <property type="term" value="P:protein secretion"/>
    <property type="evidence" value="ECO:0007669"/>
    <property type="project" value="InterPro"/>
</dbReference>
<dbReference type="InterPro" id="IPR042194">
    <property type="entry name" value="FHIPEP_1"/>
</dbReference>
<dbReference type="EMBL" id="FQWZ01000001">
    <property type="protein sequence ID" value="SHG49165.1"/>
    <property type="molecule type" value="Genomic_DNA"/>
</dbReference>
<dbReference type="PROSITE" id="PS00994">
    <property type="entry name" value="FHIPEP"/>
    <property type="match status" value="1"/>
</dbReference>
<keyword evidence="7" id="KW-0813">Transport</keyword>
<dbReference type="NCBIfam" id="TIGR01398">
    <property type="entry name" value="FlhA"/>
    <property type="match status" value="1"/>
</dbReference>
<dbReference type="Gene3D" id="1.10.8.540">
    <property type="entry name" value="FHIPEP family, domain 3"/>
    <property type="match status" value="1"/>
</dbReference>
<dbReference type="PANTHER" id="PTHR30161:SF1">
    <property type="entry name" value="FLAGELLAR BIOSYNTHESIS PROTEIN FLHA-RELATED"/>
    <property type="match status" value="1"/>
</dbReference>
<keyword evidence="7" id="KW-1006">Bacterial flagellum protein export</keyword>
<feature type="transmembrane region" description="Helical" evidence="7">
    <location>
        <begin position="118"/>
        <end position="141"/>
    </location>
</feature>
<dbReference type="PRINTS" id="PR00949">
    <property type="entry name" value="TYPE3IMAPROT"/>
</dbReference>
<keyword evidence="8" id="KW-0969">Cilium</keyword>
<dbReference type="GO" id="GO:0005886">
    <property type="term" value="C:plasma membrane"/>
    <property type="evidence" value="ECO:0007669"/>
    <property type="project" value="UniProtKB-SubCell"/>
</dbReference>
<dbReference type="Gene3D" id="3.40.50.12790">
    <property type="entry name" value="FHIPEP family, domain 4"/>
    <property type="match status" value="1"/>
</dbReference>
<evidence type="ECO:0000256" key="1">
    <source>
        <dbReference type="ARBA" id="ARBA00004651"/>
    </source>
</evidence>
<evidence type="ECO:0000313" key="8">
    <source>
        <dbReference type="EMBL" id="SHG49165.1"/>
    </source>
</evidence>
<comment type="similarity">
    <text evidence="2 7">Belongs to the FHIPEP (flagella/HR/invasion proteins export pore) family.</text>
</comment>
<dbReference type="GO" id="GO:0044780">
    <property type="term" value="P:bacterial-type flagellum assembly"/>
    <property type="evidence" value="ECO:0007669"/>
    <property type="project" value="InterPro"/>
</dbReference>
<protein>
    <recommendedName>
        <fullName evidence="7">Flagellar biosynthesis protein FlhA</fullName>
    </recommendedName>
</protein>
<keyword evidence="7" id="KW-0653">Protein transport</keyword>
<comment type="function">
    <text evidence="7">Required for formation of the rod structure of the flagellar apparatus. Together with FliI and FliH, may constitute the export apparatus of flagellin.</text>
</comment>
<reference evidence="8 9" key="1">
    <citation type="submission" date="2016-11" db="EMBL/GenBank/DDBJ databases">
        <authorList>
            <person name="Jaros S."/>
            <person name="Januszkiewicz K."/>
            <person name="Wedrychowicz H."/>
        </authorList>
    </citation>
    <scope>NUCLEOTIDE SEQUENCE [LARGE SCALE GENOMIC DNA]</scope>
    <source>
        <strain evidence="8 9">CGMCC 1.7049</strain>
    </source>
</reference>
<dbReference type="AlphaFoldDB" id="A0A1M5K8N8"/>
<dbReference type="PIRSF" id="PIRSF005419">
    <property type="entry name" value="FlhA"/>
    <property type="match status" value="1"/>
</dbReference>
<keyword evidence="8" id="KW-0282">Flagellum</keyword>
<keyword evidence="8" id="KW-0966">Cell projection</keyword>
<dbReference type="InterPro" id="IPR042193">
    <property type="entry name" value="FHIPEP_3"/>
</dbReference>
<keyword evidence="6 7" id="KW-0472">Membrane</keyword>
<feature type="transmembrane region" description="Helical" evidence="7">
    <location>
        <begin position="48"/>
        <end position="66"/>
    </location>
</feature>
<name>A0A1M5K8N8_9GAMM</name>
<evidence type="ECO:0000256" key="2">
    <source>
        <dbReference type="ARBA" id="ARBA00008835"/>
    </source>
</evidence>
<evidence type="ECO:0000256" key="4">
    <source>
        <dbReference type="ARBA" id="ARBA00022692"/>
    </source>
</evidence>
<dbReference type="Pfam" id="PF00771">
    <property type="entry name" value="FHIPEP"/>
    <property type="match status" value="1"/>
</dbReference>
<dbReference type="Proteomes" id="UP000199758">
    <property type="component" value="Unassembled WGS sequence"/>
</dbReference>
<evidence type="ECO:0000256" key="6">
    <source>
        <dbReference type="ARBA" id="ARBA00023136"/>
    </source>
</evidence>
<keyword evidence="7" id="KW-1005">Bacterial flagellum biogenesis</keyword>
<feature type="transmembrane region" description="Helical" evidence="7">
    <location>
        <begin position="21"/>
        <end position="42"/>
    </location>
</feature>
<keyword evidence="5 7" id="KW-1133">Transmembrane helix</keyword>
<comment type="caution">
    <text evidence="7">Lacks conserved residue(s) required for the propagation of feature annotation.</text>
</comment>